<feature type="transmembrane region" description="Helical" evidence="10">
    <location>
        <begin position="231"/>
        <end position="248"/>
    </location>
</feature>
<protein>
    <submittedName>
        <fullName evidence="12">Na+/H+ antiporter</fullName>
    </submittedName>
</protein>
<feature type="transmembrane region" description="Helical" evidence="10">
    <location>
        <begin position="343"/>
        <end position="362"/>
    </location>
</feature>
<dbReference type="GO" id="GO:0015386">
    <property type="term" value="F:potassium:proton antiporter activity"/>
    <property type="evidence" value="ECO:0007669"/>
    <property type="project" value="TreeGrafter"/>
</dbReference>
<keyword evidence="5 10" id="KW-1133">Transmembrane helix</keyword>
<feature type="transmembrane region" description="Helical" evidence="10">
    <location>
        <begin position="179"/>
        <end position="196"/>
    </location>
</feature>
<evidence type="ECO:0000256" key="10">
    <source>
        <dbReference type="RuleBase" id="RU366002"/>
    </source>
</evidence>
<dbReference type="GO" id="GO:0051453">
    <property type="term" value="P:regulation of intracellular pH"/>
    <property type="evidence" value="ECO:0007669"/>
    <property type="project" value="TreeGrafter"/>
</dbReference>
<evidence type="ECO:0000256" key="8">
    <source>
        <dbReference type="ARBA" id="ARBA00023136"/>
    </source>
</evidence>
<comment type="similarity">
    <text evidence="10">Belongs to the monovalent cation:proton antiporter 1 (CPA1) transporter (TC 2.A.36) family.</text>
</comment>
<dbReference type="NCBIfam" id="TIGR00831">
    <property type="entry name" value="a_cpa1"/>
    <property type="match status" value="1"/>
</dbReference>
<feature type="transmembrane region" description="Helical" evidence="10">
    <location>
        <begin position="112"/>
        <end position="135"/>
    </location>
</feature>
<keyword evidence="7 10" id="KW-0406">Ion transport</keyword>
<evidence type="ECO:0000256" key="5">
    <source>
        <dbReference type="ARBA" id="ARBA00022989"/>
    </source>
</evidence>
<keyword evidence="3 10" id="KW-1003">Cell membrane</keyword>
<keyword evidence="10" id="KW-0050">Antiport</keyword>
<keyword evidence="2 10" id="KW-0813">Transport</keyword>
<dbReference type="InterPro" id="IPR038770">
    <property type="entry name" value="Na+/solute_symporter_sf"/>
</dbReference>
<dbReference type="AlphaFoldDB" id="A0A9X1M2I4"/>
<evidence type="ECO:0000313" key="13">
    <source>
        <dbReference type="Proteomes" id="UP001139264"/>
    </source>
</evidence>
<dbReference type="InterPro" id="IPR004705">
    <property type="entry name" value="Cation/H_exchanger_CPA1_bac"/>
</dbReference>
<feature type="transmembrane region" description="Helical" evidence="10">
    <location>
        <begin position="260"/>
        <end position="278"/>
    </location>
</feature>
<dbReference type="Gene3D" id="1.20.1530.20">
    <property type="match status" value="1"/>
</dbReference>
<evidence type="ECO:0000259" key="11">
    <source>
        <dbReference type="Pfam" id="PF00999"/>
    </source>
</evidence>
<dbReference type="EMBL" id="JAJFZP010000006">
    <property type="protein sequence ID" value="MCC3269467.1"/>
    <property type="molecule type" value="Genomic_DNA"/>
</dbReference>
<feature type="transmembrane region" description="Helical" evidence="10">
    <location>
        <begin position="377"/>
        <end position="397"/>
    </location>
</feature>
<organism evidence="12 13">
    <name type="scientific">Arthrobacter gengyunqii</name>
    <dbReference type="NCBI Taxonomy" id="2886940"/>
    <lineage>
        <taxon>Bacteria</taxon>
        <taxon>Bacillati</taxon>
        <taxon>Actinomycetota</taxon>
        <taxon>Actinomycetes</taxon>
        <taxon>Micrococcales</taxon>
        <taxon>Micrococcaceae</taxon>
        <taxon>Arthrobacter</taxon>
    </lineage>
</organism>
<feature type="transmembrane region" description="Helical" evidence="10">
    <location>
        <begin position="30"/>
        <end position="63"/>
    </location>
</feature>
<keyword evidence="4 10" id="KW-0812">Transmembrane</keyword>
<evidence type="ECO:0000256" key="3">
    <source>
        <dbReference type="ARBA" id="ARBA00022475"/>
    </source>
</evidence>
<dbReference type="Proteomes" id="UP001139264">
    <property type="component" value="Unassembled WGS sequence"/>
</dbReference>
<comment type="function">
    <text evidence="10">Na(+)/H(+) antiporter that extrudes sodium in exchange for external protons.</text>
</comment>
<evidence type="ECO:0000313" key="12">
    <source>
        <dbReference type="EMBL" id="MCC3269467.1"/>
    </source>
</evidence>
<evidence type="ECO:0000256" key="1">
    <source>
        <dbReference type="ARBA" id="ARBA00004651"/>
    </source>
</evidence>
<dbReference type="RefSeq" id="WP_227907885.1">
    <property type="nucleotide sequence ID" value="NZ_CP095461.1"/>
</dbReference>
<proteinExistence type="inferred from homology"/>
<feature type="transmembrane region" description="Helical" evidence="10">
    <location>
        <begin position="147"/>
        <end position="167"/>
    </location>
</feature>
<sequence length="540" mass="57788">MLGSELVVVLCTAVLLCSLAARRWGLPAPVLLLACGILLGLIPALAEVELPPEAVLFLFLPVLLYWESISTSLREIRSNLRGIVLMGTLLVIVTAWAVAVAAHALGLPWGPAWVLGAAIAPTDATAVGALARVLPNRYVTVLRAESLINDGTALVVYGVAVAATAGTEALDAVDVSGRFLLAFAGGIAAGALTAWAGVRVRRWIQDPLLSNVVTILSPFTAFVLAEWVQASGVLAVVVAGLAMGRLGPRVIQADTRRQMTAFWSLATFLLNGALFVLVGLELPRAISELTRGELLRGLVLVGVVTVVIVAVRLVYLFSTTYLIRLLDRRESQRARRISNRARVVSGLAGFRGAVSLAAALATPRSTAAGTPFPDRDLIIFVAAGVIVVTLVLQAPLLPAVARWARLPGDTVARTEELRFAQASAINDALEAMPRLGAELGTQQQVVDELAAEYSRRLSVLNALRNEADKDDDGATRALTRAGQYRELGLALIAQKRNTLIRLRDERRIDDTVLLRLQSRLDVEEIRLAAPHDAADETREE</sequence>
<dbReference type="GO" id="GO:0005886">
    <property type="term" value="C:plasma membrane"/>
    <property type="evidence" value="ECO:0007669"/>
    <property type="project" value="UniProtKB-SubCell"/>
</dbReference>
<dbReference type="PANTHER" id="PTHR10110:SF86">
    <property type="entry name" value="SODIUM_HYDROGEN EXCHANGER 7"/>
    <property type="match status" value="1"/>
</dbReference>
<dbReference type="InterPro" id="IPR006153">
    <property type="entry name" value="Cation/H_exchanger_TM"/>
</dbReference>
<evidence type="ECO:0000256" key="6">
    <source>
        <dbReference type="ARBA" id="ARBA00023053"/>
    </source>
</evidence>
<feature type="transmembrane region" description="Helical" evidence="10">
    <location>
        <begin position="208"/>
        <end position="225"/>
    </location>
</feature>
<keyword evidence="8 10" id="KW-0472">Membrane</keyword>
<reference evidence="12" key="1">
    <citation type="submission" date="2021-10" db="EMBL/GenBank/DDBJ databases">
        <title>Novel species in genus Arthrobacter.</title>
        <authorList>
            <person name="Liu Y."/>
        </authorList>
    </citation>
    <scope>NUCLEOTIDE SEQUENCE</scope>
    <source>
        <strain evidence="12">Zg-Y809</strain>
    </source>
</reference>
<accession>A0A9X1M2I4</accession>
<comment type="subcellular location">
    <subcellularLocation>
        <location evidence="1 10">Cell membrane</location>
        <topology evidence="1 10">Multi-pass membrane protein</topology>
    </subcellularLocation>
</comment>
<dbReference type="GO" id="GO:0015385">
    <property type="term" value="F:sodium:proton antiporter activity"/>
    <property type="evidence" value="ECO:0007669"/>
    <property type="project" value="InterPro"/>
</dbReference>
<comment type="caution">
    <text evidence="12">The sequence shown here is derived from an EMBL/GenBank/DDBJ whole genome shotgun (WGS) entry which is preliminary data.</text>
</comment>
<keyword evidence="6 10" id="KW-0915">Sodium</keyword>
<evidence type="ECO:0000256" key="4">
    <source>
        <dbReference type="ARBA" id="ARBA00022692"/>
    </source>
</evidence>
<dbReference type="PANTHER" id="PTHR10110">
    <property type="entry name" value="SODIUM/HYDROGEN EXCHANGER"/>
    <property type="match status" value="1"/>
</dbReference>
<feature type="transmembrane region" description="Helical" evidence="10">
    <location>
        <begin position="298"/>
        <end position="323"/>
    </location>
</feature>
<feature type="domain" description="Cation/H+ exchanger transmembrane" evidence="11">
    <location>
        <begin position="14"/>
        <end position="403"/>
    </location>
</feature>
<dbReference type="Pfam" id="PF00999">
    <property type="entry name" value="Na_H_Exchanger"/>
    <property type="match status" value="1"/>
</dbReference>
<evidence type="ECO:0000256" key="7">
    <source>
        <dbReference type="ARBA" id="ARBA00023065"/>
    </source>
</evidence>
<dbReference type="InterPro" id="IPR018422">
    <property type="entry name" value="Cation/H_exchanger_CPA1"/>
</dbReference>
<name>A0A9X1M2I4_9MICC</name>
<gene>
    <name evidence="12" type="ORF">LJ751_08820</name>
</gene>
<evidence type="ECO:0000256" key="2">
    <source>
        <dbReference type="ARBA" id="ARBA00022448"/>
    </source>
</evidence>
<feature type="transmembrane region" description="Helical" evidence="10">
    <location>
        <begin position="83"/>
        <end position="106"/>
    </location>
</feature>
<evidence type="ECO:0000256" key="9">
    <source>
        <dbReference type="ARBA" id="ARBA00023201"/>
    </source>
</evidence>
<keyword evidence="9 10" id="KW-0739">Sodium transport</keyword>
<dbReference type="GO" id="GO:0098719">
    <property type="term" value="P:sodium ion import across plasma membrane"/>
    <property type="evidence" value="ECO:0007669"/>
    <property type="project" value="TreeGrafter"/>
</dbReference>